<feature type="non-terminal residue" evidence="1">
    <location>
        <position position="28"/>
    </location>
</feature>
<name>A0A3B0W8B5_9ZZZZ</name>
<proteinExistence type="predicted"/>
<gene>
    <name evidence="1" type="ORF">MNBD_CHLOROFLEXI01-423</name>
</gene>
<organism evidence="1">
    <name type="scientific">hydrothermal vent metagenome</name>
    <dbReference type="NCBI Taxonomy" id="652676"/>
    <lineage>
        <taxon>unclassified sequences</taxon>
        <taxon>metagenomes</taxon>
        <taxon>ecological metagenomes</taxon>
    </lineage>
</organism>
<dbReference type="AlphaFoldDB" id="A0A3B0W8B5"/>
<sequence>MIVPTVMIKRYQYGRFIRILWIILFFGT</sequence>
<accession>A0A3B0W8B5</accession>
<dbReference type="EMBL" id="UOEU01000772">
    <property type="protein sequence ID" value="VAW39944.1"/>
    <property type="molecule type" value="Genomic_DNA"/>
</dbReference>
<protein>
    <submittedName>
        <fullName evidence="1">Uncharacterized protein</fullName>
    </submittedName>
</protein>
<reference evidence="1" key="1">
    <citation type="submission" date="2018-06" db="EMBL/GenBank/DDBJ databases">
        <authorList>
            <person name="Zhirakovskaya E."/>
        </authorList>
    </citation>
    <scope>NUCLEOTIDE SEQUENCE</scope>
</reference>
<evidence type="ECO:0000313" key="1">
    <source>
        <dbReference type="EMBL" id="VAW39944.1"/>
    </source>
</evidence>